<dbReference type="PROSITE" id="PS50932">
    <property type="entry name" value="HTH_LACI_2"/>
    <property type="match status" value="1"/>
</dbReference>
<evidence type="ECO:0000313" key="5">
    <source>
        <dbReference type="EMBL" id="GGD86172.1"/>
    </source>
</evidence>
<evidence type="ECO:0000313" key="6">
    <source>
        <dbReference type="Proteomes" id="UP000612456"/>
    </source>
</evidence>
<accession>A0A916ZBC1</accession>
<dbReference type="InterPro" id="IPR000843">
    <property type="entry name" value="HTH_LacI"/>
</dbReference>
<dbReference type="SUPFAM" id="SSF47413">
    <property type="entry name" value="lambda repressor-like DNA-binding domains"/>
    <property type="match status" value="1"/>
</dbReference>
<keyword evidence="3" id="KW-0804">Transcription</keyword>
<reference evidence="5" key="2">
    <citation type="submission" date="2020-09" db="EMBL/GenBank/DDBJ databases">
        <authorList>
            <person name="Sun Q."/>
            <person name="Zhou Y."/>
        </authorList>
    </citation>
    <scope>NUCLEOTIDE SEQUENCE</scope>
    <source>
        <strain evidence="5">CGMCC 1.15178</strain>
    </source>
</reference>
<dbReference type="InterPro" id="IPR028082">
    <property type="entry name" value="Peripla_BP_I"/>
</dbReference>
<dbReference type="Gene3D" id="1.10.260.40">
    <property type="entry name" value="lambda repressor-like DNA-binding domains"/>
    <property type="match status" value="1"/>
</dbReference>
<dbReference type="SMART" id="SM00354">
    <property type="entry name" value="HTH_LACI"/>
    <property type="match status" value="1"/>
</dbReference>
<dbReference type="Gene3D" id="3.40.50.2300">
    <property type="match status" value="2"/>
</dbReference>
<dbReference type="InterPro" id="IPR010982">
    <property type="entry name" value="Lambda_DNA-bd_dom_sf"/>
</dbReference>
<dbReference type="SUPFAM" id="SSF53822">
    <property type="entry name" value="Periplasmic binding protein-like I"/>
    <property type="match status" value="1"/>
</dbReference>
<keyword evidence="1" id="KW-0805">Transcription regulation</keyword>
<keyword evidence="2" id="KW-0238">DNA-binding</keyword>
<dbReference type="PROSITE" id="PS00356">
    <property type="entry name" value="HTH_LACI_1"/>
    <property type="match status" value="1"/>
</dbReference>
<dbReference type="Pfam" id="PF00356">
    <property type="entry name" value="LacI"/>
    <property type="match status" value="1"/>
</dbReference>
<dbReference type="CDD" id="cd01392">
    <property type="entry name" value="HTH_LacI"/>
    <property type="match status" value="1"/>
</dbReference>
<dbReference type="AlphaFoldDB" id="A0A916ZBC1"/>
<proteinExistence type="predicted"/>
<name>A0A916ZBC1_9BACL</name>
<sequence length="343" mass="37226">MKATTIYDVAKEAGVSIASVSNAINGKGKIGKKKRDEIFKVMERLQYKPSVIASALMGKKTYTLGLLIPDVSNPFFSEIARSVEDLAHQAGYSVITCSTDNKDERVEKYIRLLEQKSIDGIIIGTGVENTDMLMQLAGKSLPIVMFAREVSGLSVHSVLTDDFKGGTFAAGHLLALGHRQVAVLSENFKVSSSVERVKGFKFALFEAGAAIEEDYILSCESSIADGKRAAGELLRRDNRPTALFCCNDLLAIGALQAAREAGVAVPEELSVIGFDNTILSTVTTPALTTIAQPMEQMVKLVFELLIGNLGDRDSTKQRIVMQPELVQRESTARPPKEVTQKVK</sequence>
<evidence type="ECO:0000256" key="1">
    <source>
        <dbReference type="ARBA" id="ARBA00023015"/>
    </source>
</evidence>
<dbReference type="InterPro" id="IPR001761">
    <property type="entry name" value="Peripla_BP/Lac1_sug-bd_dom"/>
</dbReference>
<evidence type="ECO:0000259" key="4">
    <source>
        <dbReference type="PROSITE" id="PS50932"/>
    </source>
</evidence>
<organism evidence="5 6">
    <name type="scientific">Paenibacillus nasutitermitis</name>
    <dbReference type="NCBI Taxonomy" id="1652958"/>
    <lineage>
        <taxon>Bacteria</taxon>
        <taxon>Bacillati</taxon>
        <taxon>Bacillota</taxon>
        <taxon>Bacilli</taxon>
        <taxon>Bacillales</taxon>
        <taxon>Paenibacillaceae</taxon>
        <taxon>Paenibacillus</taxon>
    </lineage>
</organism>
<dbReference type="RefSeq" id="WP_188996331.1">
    <property type="nucleotide sequence ID" value="NZ_BMHP01000004.1"/>
</dbReference>
<reference evidence="5" key="1">
    <citation type="journal article" date="2014" name="Int. J. Syst. Evol. Microbiol.">
        <title>Complete genome sequence of Corynebacterium casei LMG S-19264T (=DSM 44701T), isolated from a smear-ripened cheese.</title>
        <authorList>
            <consortium name="US DOE Joint Genome Institute (JGI-PGF)"/>
            <person name="Walter F."/>
            <person name="Albersmeier A."/>
            <person name="Kalinowski J."/>
            <person name="Ruckert C."/>
        </authorList>
    </citation>
    <scope>NUCLEOTIDE SEQUENCE</scope>
    <source>
        <strain evidence="5">CGMCC 1.15178</strain>
    </source>
</reference>
<dbReference type="Proteomes" id="UP000612456">
    <property type="component" value="Unassembled WGS sequence"/>
</dbReference>
<dbReference type="Pfam" id="PF00532">
    <property type="entry name" value="Peripla_BP_1"/>
    <property type="match status" value="1"/>
</dbReference>
<keyword evidence="6" id="KW-1185">Reference proteome</keyword>
<dbReference type="PANTHER" id="PTHR30146">
    <property type="entry name" value="LACI-RELATED TRANSCRIPTIONAL REPRESSOR"/>
    <property type="match status" value="1"/>
</dbReference>
<protein>
    <submittedName>
        <fullName evidence="5">LacI family transcriptional regulator</fullName>
    </submittedName>
</protein>
<dbReference type="GO" id="GO:0000976">
    <property type="term" value="F:transcription cis-regulatory region binding"/>
    <property type="evidence" value="ECO:0007669"/>
    <property type="project" value="TreeGrafter"/>
</dbReference>
<feature type="domain" description="HTH lacI-type" evidence="4">
    <location>
        <begin position="4"/>
        <end position="58"/>
    </location>
</feature>
<dbReference type="EMBL" id="BMHP01000004">
    <property type="protein sequence ID" value="GGD86172.1"/>
    <property type="molecule type" value="Genomic_DNA"/>
</dbReference>
<dbReference type="GO" id="GO:0003700">
    <property type="term" value="F:DNA-binding transcription factor activity"/>
    <property type="evidence" value="ECO:0007669"/>
    <property type="project" value="TreeGrafter"/>
</dbReference>
<evidence type="ECO:0000256" key="3">
    <source>
        <dbReference type="ARBA" id="ARBA00023163"/>
    </source>
</evidence>
<comment type="caution">
    <text evidence="5">The sequence shown here is derived from an EMBL/GenBank/DDBJ whole genome shotgun (WGS) entry which is preliminary data.</text>
</comment>
<evidence type="ECO:0000256" key="2">
    <source>
        <dbReference type="ARBA" id="ARBA00023125"/>
    </source>
</evidence>
<dbReference type="PANTHER" id="PTHR30146:SF147">
    <property type="entry name" value="HTH-TYPE TRANSCRIPTIONAL REGULATOR DEGA"/>
    <property type="match status" value="1"/>
</dbReference>
<dbReference type="CDD" id="cd06267">
    <property type="entry name" value="PBP1_LacI_sugar_binding-like"/>
    <property type="match status" value="1"/>
</dbReference>
<gene>
    <name evidence="5" type="ORF">GCM10010911_50730</name>
</gene>